<comment type="caution">
    <text evidence="1">The sequence shown here is derived from an EMBL/GenBank/DDBJ whole genome shotgun (WGS) entry which is preliminary data.</text>
</comment>
<dbReference type="Proteomes" id="UP001496627">
    <property type="component" value="Unassembled WGS sequence"/>
</dbReference>
<accession>A0ABV0M1C2</accession>
<dbReference type="Pfam" id="PF05521">
    <property type="entry name" value="Phage_HCP"/>
    <property type="match status" value="1"/>
</dbReference>
<dbReference type="EMBL" id="JBEAAL010000007">
    <property type="protein sequence ID" value="MEQ1405641.1"/>
    <property type="molecule type" value="Genomic_DNA"/>
</dbReference>
<protein>
    <submittedName>
        <fullName evidence="1">Phage head closure protein</fullName>
    </submittedName>
</protein>
<evidence type="ECO:0000313" key="2">
    <source>
        <dbReference type="Proteomes" id="UP001496627"/>
    </source>
</evidence>
<organism evidence="1 2">
    <name type="scientific">Neorhizobium phenanthreniclasticum</name>
    <dbReference type="NCBI Taxonomy" id="3157917"/>
    <lineage>
        <taxon>Bacteria</taxon>
        <taxon>Pseudomonadati</taxon>
        <taxon>Pseudomonadota</taxon>
        <taxon>Alphaproteobacteria</taxon>
        <taxon>Hyphomicrobiales</taxon>
        <taxon>Rhizobiaceae</taxon>
        <taxon>Rhizobium/Agrobacterium group</taxon>
        <taxon>Neorhizobium</taxon>
    </lineage>
</organism>
<dbReference type="NCBIfam" id="TIGR01563">
    <property type="entry name" value="gp16_SPP1"/>
    <property type="match status" value="1"/>
</dbReference>
<dbReference type="Gene3D" id="2.40.10.270">
    <property type="entry name" value="Bacteriophage SPP1 head-tail adaptor protein"/>
    <property type="match status" value="1"/>
</dbReference>
<sequence length="106" mass="12179">MRAGKLDRTIRIDQWQESPEPDEYGTVEPRFVPLTTLRAQVVQSSTEEFIRAFGASDESVIVFRTRWLAGVTNADRIVYEGQDFNIKEVKEIGRHRGLELRTVRAA</sequence>
<name>A0ABV0M1C2_9HYPH</name>
<reference evidence="1 2" key="1">
    <citation type="submission" date="2024-05" db="EMBL/GenBank/DDBJ databases">
        <title>Neorhizobium sp. Rsf11, a plant growth promoting and heavy metal resistant PAH-degrader.</title>
        <authorList>
            <person name="Golubev S.N."/>
            <person name="Muratova A.Y."/>
            <person name="Markelova M.I."/>
        </authorList>
    </citation>
    <scope>NUCLEOTIDE SEQUENCE [LARGE SCALE GENOMIC DNA]</scope>
    <source>
        <strain evidence="1 2">Rsf11</strain>
    </source>
</reference>
<gene>
    <name evidence="1" type="ORF">ABK249_11920</name>
</gene>
<dbReference type="InterPro" id="IPR008767">
    <property type="entry name" value="Phage_SPP1_head-tail_adaptor"/>
</dbReference>
<dbReference type="RefSeq" id="WP_348862950.1">
    <property type="nucleotide sequence ID" value="NZ_JBEAAL010000007.1"/>
</dbReference>
<keyword evidence="2" id="KW-1185">Reference proteome</keyword>
<evidence type="ECO:0000313" key="1">
    <source>
        <dbReference type="EMBL" id="MEQ1405641.1"/>
    </source>
</evidence>
<dbReference type="InterPro" id="IPR038666">
    <property type="entry name" value="SSP1_head-tail_sf"/>
</dbReference>
<proteinExistence type="predicted"/>